<evidence type="ECO:0000313" key="2">
    <source>
        <dbReference type="EMBL" id="KYG66573.1"/>
    </source>
</evidence>
<dbReference type="AlphaFoldDB" id="A0A150WPZ5"/>
<organism evidence="2 3">
    <name type="scientific">Bdellovibrio bacteriovorus</name>
    <dbReference type="NCBI Taxonomy" id="959"/>
    <lineage>
        <taxon>Bacteria</taxon>
        <taxon>Pseudomonadati</taxon>
        <taxon>Bdellovibrionota</taxon>
        <taxon>Bdellovibrionia</taxon>
        <taxon>Bdellovibrionales</taxon>
        <taxon>Pseudobdellovibrionaceae</taxon>
        <taxon>Bdellovibrio</taxon>
    </lineage>
</organism>
<name>A0A150WPZ5_BDEBC</name>
<gene>
    <name evidence="2" type="ORF">AZI86_05880</name>
</gene>
<dbReference type="Pfam" id="PF00483">
    <property type="entry name" value="NTP_transferase"/>
    <property type="match status" value="1"/>
</dbReference>
<proteinExistence type="predicted"/>
<keyword evidence="3" id="KW-1185">Reference proteome</keyword>
<sequence length="331" mass="36056">MNVMLLAAGEGTRLRPYTLTTPKPAIPFLTVPLAAHSLNFIKGHSINKLVVNTFHLPQKIHELFHSLPHGAKELHFSDEKGEILGNGGGLRNAQKHFRGGGDFIMMNSDEVILPERADFLDQAIEAHKKNKALATLLVMDYPGIGTKFGGVWCTTEGQVLGFGKSPISGSQRAWHFIGVQILSEEIFSLIPPQGASNILYDAVAKGIEQGERVQVIPIQCSWFETGNPPDFFEASAQCFSYLNSMQESFQKLALLSTIERFAPEGVEVQNLGSSQQIISRKAHKPTESKLEGMIVMSAGSKIERGSKLKNVVVGHGASVPSGTEAHDTLFL</sequence>
<dbReference type="InterPro" id="IPR029044">
    <property type="entry name" value="Nucleotide-diphossugar_trans"/>
</dbReference>
<dbReference type="GO" id="GO:0016740">
    <property type="term" value="F:transferase activity"/>
    <property type="evidence" value="ECO:0007669"/>
    <property type="project" value="UniProtKB-KW"/>
</dbReference>
<evidence type="ECO:0000313" key="3">
    <source>
        <dbReference type="Proteomes" id="UP000075320"/>
    </source>
</evidence>
<evidence type="ECO:0000259" key="1">
    <source>
        <dbReference type="Pfam" id="PF00483"/>
    </source>
</evidence>
<comment type="caution">
    <text evidence="2">The sequence shown here is derived from an EMBL/GenBank/DDBJ whole genome shotgun (WGS) entry which is preliminary data.</text>
</comment>
<dbReference type="EMBL" id="LUKE01000001">
    <property type="protein sequence ID" value="KYG66573.1"/>
    <property type="molecule type" value="Genomic_DNA"/>
</dbReference>
<dbReference type="Proteomes" id="UP000075320">
    <property type="component" value="Unassembled WGS sequence"/>
</dbReference>
<reference evidence="2 3" key="1">
    <citation type="submission" date="2016-03" db="EMBL/GenBank/DDBJ databases">
        <authorList>
            <person name="Ploux O."/>
        </authorList>
    </citation>
    <scope>NUCLEOTIDE SEQUENCE [LARGE SCALE GENOMIC DNA]</scope>
    <source>
        <strain evidence="2 3">R0</strain>
    </source>
</reference>
<accession>A0A150WPZ5</accession>
<dbReference type="SUPFAM" id="SSF53448">
    <property type="entry name" value="Nucleotide-diphospho-sugar transferases"/>
    <property type="match status" value="1"/>
</dbReference>
<dbReference type="OrthoDB" id="9788272at2"/>
<keyword evidence="2" id="KW-0808">Transferase</keyword>
<dbReference type="InterPro" id="IPR050486">
    <property type="entry name" value="Mannose-1P_guanyltransferase"/>
</dbReference>
<dbReference type="PANTHER" id="PTHR22572">
    <property type="entry name" value="SUGAR-1-PHOSPHATE GUANYL TRANSFERASE"/>
    <property type="match status" value="1"/>
</dbReference>
<protein>
    <submittedName>
        <fullName evidence="2">Mannose-1-phosphate guanyltransferase</fullName>
    </submittedName>
</protein>
<dbReference type="InterPro" id="IPR005835">
    <property type="entry name" value="NTP_transferase_dom"/>
</dbReference>
<dbReference type="Gene3D" id="3.90.550.10">
    <property type="entry name" value="Spore Coat Polysaccharide Biosynthesis Protein SpsA, Chain A"/>
    <property type="match status" value="1"/>
</dbReference>
<feature type="domain" description="Nucleotidyl transferase" evidence="1">
    <location>
        <begin position="4"/>
        <end position="237"/>
    </location>
</feature>
<dbReference type="RefSeq" id="WP_061834137.1">
    <property type="nucleotide sequence ID" value="NZ_LUKE01000001.1"/>
</dbReference>